<dbReference type="GeneID" id="55995152"/>
<dbReference type="EMBL" id="CP055901">
    <property type="protein sequence ID" value="QKX60517.1"/>
    <property type="molecule type" value="Genomic_DNA"/>
</dbReference>
<sequence>MLPVIEAYPLAACTYTSTVRQDIVPIDVVYPHYAEESFEIRHSLSHQWFWKSGMKHDDIMLIKLFDNKMDPNNAFYAPHGSWRDPNARNDAPPRRSIELRCMVFGGD</sequence>
<dbReference type="AlphaFoldDB" id="A0A7H8R2N1"/>
<comment type="similarity">
    <text evidence="1">Belongs to the asaB hydroxylase/desaturase family.</text>
</comment>
<protein>
    <submittedName>
        <fullName evidence="2">Uncharacterized protein</fullName>
    </submittedName>
</protein>
<dbReference type="OrthoDB" id="412788at2759"/>
<dbReference type="RefSeq" id="XP_035346693.1">
    <property type="nucleotide sequence ID" value="XM_035490800.1"/>
</dbReference>
<dbReference type="PANTHER" id="PTHR34598">
    <property type="entry name" value="BLL6449 PROTEIN"/>
    <property type="match status" value="1"/>
</dbReference>
<evidence type="ECO:0000313" key="3">
    <source>
        <dbReference type="Proteomes" id="UP000509510"/>
    </source>
</evidence>
<accession>A0A7H8R2N1</accession>
<evidence type="ECO:0000256" key="1">
    <source>
        <dbReference type="ARBA" id="ARBA00023604"/>
    </source>
</evidence>
<dbReference type="Proteomes" id="UP000509510">
    <property type="component" value="Chromosome IV"/>
</dbReference>
<dbReference type="InterPro" id="IPR044053">
    <property type="entry name" value="AsaB-like"/>
</dbReference>
<dbReference type="GO" id="GO:0016491">
    <property type="term" value="F:oxidoreductase activity"/>
    <property type="evidence" value="ECO:0007669"/>
    <property type="project" value="InterPro"/>
</dbReference>
<dbReference type="KEGG" id="trg:TRUGW13939_07662"/>
<organism evidence="2 3">
    <name type="scientific">Talaromyces rugulosus</name>
    <name type="common">Penicillium rugulosum</name>
    <dbReference type="NCBI Taxonomy" id="121627"/>
    <lineage>
        <taxon>Eukaryota</taxon>
        <taxon>Fungi</taxon>
        <taxon>Dikarya</taxon>
        <taxon>Ascomycota</taxon>
        <taxon>Pezizomycotina</taxon>
        <taxon>Eurotiomycetes</taxon>
        <taxon>Eurotiomycetidae</taxon>
        <taxon>Eurotiales</taxon>
        <taxon>Trichocomaceae</taxon>
        <taxon>Talaromyces</taxon>
        <taxon>Talaromyces sect. Islandici</taxon>
    </lineage>
</organism>
<dbReference type="PANTHER" id="PTHR34598:SF3">
    <property type="entry name" value="OXIDOREDUCTASE AN1597"/>
    <property type="match status" value="1"/>
</dbReference>
<name>A0A7H8R2N1_TALRU</name>
<dbReference type="NCBIfam" id="NF041278">
    <property type="entry name" value="CmcJ_NvfI_EfuI"/>
    <property type="match status" value="1"/>
</dbReference>
<keyword evidence="3" id="KW-1185">Reference proteome</keyword>
<gene>
    <name evidence="2" type="ORF">TRUGW13939_07662</name>
</gene>
<proteinExistence type="inferred from homology"/>
<evidence type="ECO:0000313" key="2">
    <source>
        <dbReference type="EMBL" id="QKX60517.1"/>
    </source>
</evidence>
<reference evidence="3" key="1">
    <citation type="submission" date="2020-06" db="EMBL/GenBank/DDBJ databases">
        <title>A chromosome-scale genome assembly of Talaromyces rugulosus W13939.</title>
        <authorList>
            <person name="Wang B."/>
            <person name="Guo L."/>
            <person name="Ye K."/>
            <person name="Wang L."/>
        </authorList>
    </citation>
    <scope>NUCLEOTIDE SEQUENCE [LARGE SCALE GENOMIC DNA]</scope>
    <source>
        <strain evidence="3">W13939</strain>
    </source>
</reference>